<comment type="caution">
    <text evidence="2">The sequence shown here is derived from an EMBL/GenBank/DDBJ whole genome shotgun (WGS) entry which is preliminary data.</text>
</comment>
<organism evidence="2 3">
    <name type="scientific">Luteimonas endophytica</name>
    <dbReference type="NCBI Taxonomy" id="3042023"/>
    <lineage>
        <taxon>Bacteria</taxon>
        <taxon>Pseudomonadati</taxon>
        <taxon>Pseudomonadota</taxon>
        <taxon>Gammaproteobacteria</taxon>
        <taxon>Lysobacterales</taxon>
        <taxon>Lysobacteraceae</taxon>
        <taxon>Luteimonas</taxon>
    </lineage>
</organism>
<name>A0ABT6JDG9_9GAMM</name>
<keyword evidence="3" id="KW-1185">Reference proteome</keyword>
<evidence type="ECO:0000256" key="1">
    <source>
        <dbReference type="SAM" id="MobiDB-lite"/>
    </source>
</evidence>
<feature type="compositionally biased region" description="Basic and acidic residues" evidence="1">
    <location>
        <begin position="1"/>
        <end position="36"/>
    </location>
</feature>
<reference evidence="2 3" key="1">
    <citation type="submission" date="2023-04" db="EMBL/GenBank/DDBJ databases">
        <title>Luteimonas endophyticus RD2P54.</title>
        <authorList>
            <person name="Sun J.-Q."/>
        </authorList>
    </citation>
    <scope>NUCLEOTIDE SEQUENCE [LARGE SCALE GENOMIC DNA]</scope>
    <source>
        <strain evidence="2 3">RD2P54</strain>
    </source>
</reference>
<sequence>MSRGDKSAYTDKQKRQAEKIEQSEREQGRSKDDAERIAWATVNKQDGGGRKSGSGRK</sequence>
<dbReference type="Proteomes" id="UP001156940">
    <property type="component" value="Unassembled WGS sequence"/>
</dbReference>
<evidence type="ECO:0000313" key="2">
    <source>
        <dbReference type="EMBL" id="MDH5824867.1"/>
    </source>
</evidence>
<accession>A0ABT6JDG9</accession>
<proteinExistence type="predicted"/>
<evidence type="ECO:0000313" key="3">
    <source>
        <dbReference type="Proteomes" id="UP001156940"/>
    </source>
</evidence>
<gene>
    <name evidence="2" type="ORF">QFW77_18010</name>
</gene>
<protein>
    <recommendedName>
        <fullName evidence="4">Transcriptional regulator</fullName>
    </recommendedName>
</protein>
<dbReference type="EMBL" id="JARXRM010000046">
    <property type="protein sequence ID" value="MDH5824867.1"/>
    <property type="molecule type" value="Genomic_DNA"/>
</dbReference>
<evidence type="ECO:0008006" key="4">
    <source>
        <dbReference type="Google" id="ProtNLM"/>
    </source>
</evidence>
<feature type="region of interest" description="Disordered" evidence="1">
    <location>
        <begin position="1"/>
        <end position="57"/>
    </location>
</feature>